<organism evidence="1 2">
    <name type="scientific">Methylomonas koyamae</name>
    <dbReference type="NCBI Taxonomy" id="702114"/>
    <lineage>
        <taxon>Bacteria</taxon>
        <taxon>Pseudomonadati</taxon>
        <taxon>Pseudomonadota</taxon>
        <taxon>Gammaproteobacteria</taxon>
        <taxon>Methylococcales</taxon>
        <taxon>Methylococcaceae</taxon>
        <taxon>Methylomonas</taxon>
    </lineage>
</organism>
<proteinExistence type="predicted"/>
<reference evidence="2" key="1">
    <citation type="submission" date="2016-03" db="EMBL/GenBank/DDBJ databases">
        <authorList>
            <person name="Heylen K."/>
            <person name="De Vos P."/>
            <person name="Vekeman B."/>
        </authorList>
    </citation>
    <scope>NUCLEOTIDE SEQUENCE [LARGE SCALE GENOMIC DNA]</scope>
    <source>
        <strain evidence="2">R-45383</strain>
    </source>
</reference>
<comment type="caution">
    <text evidence="1">The sequence shown here is derived from an EMBL/GenBank/DDBJ whole genome shotgun (WGS) entry which is preliminary data.</text>
</comment>
<sequence>MIDMERVTRCVASQQYCYSRHGDRERQNDALSLDEVEQCLLNGRIIEQYPDTGRGESCLVVGFSNDGKPIHAVCGNMGEKLLIITVYIPTPPKFITPFERGNPK</sequence>
<accession>A0A177N759</accession>
<dbReference type="InterPro" id="IPR025354">
    <property type="entry name" value="DUF4258"/>
</dbReference>
<dbReference type="OrthoDB" id="5771979at2"/>
<dbReference type="STRING" id="702114.A1355_13855"/>
<dbReference type="Pfam" id="PF14076">
    <property type="entry name" value="DUF4258"/>
    <property type="match status" value="1"/>
</dbReference>
<evidence type="ECO:0000313" key="1">
    <source>
        <dbReference type="EMBL" id="OAI12970.1"/>
    </source>
</evidence>
<dbReference type="AlphaFoldDB" id="A0A177N759"/>
<evidence type="ECO:0008006" key="3">
    <source>
        <dbReference type="Google" id="ProtNLM"/>
    </source>
</evidence>
<gene>
    <name evidence="1" type="ORF">A1355_13855</name>
</gene>
<protein>
    <recommendedName>
        <fullName evidence="3">DUF4258 domain-containing protein</fullName>
    </recommendedName>
</protein>
<name>A0A177N759_9GAMM</name>
<evidence type="ECO:0000313" key="2">
    <source>
        <dbReference type="Proteomes" id="UP000077628"/>
    </source>
</evidence>
<dbReference type="RefSeq" id="WP_064031331.1">
    <property type="nucleotide sequence ID" value="NZ_LUUK01000215.1"/>
</dbReference>
<dbReference type="EMBL" id="LUUK01000215">
    <property type="protein sequence ID" value="OAI12970.1"/>
    <property type="molecule type" value="Genomic_DNA"/>
</dbReference>
<keyword evidence="2" id="KW-1185">Reference proteome</keyword>
<dbReference type="Proteomes" id="UP000077628">
    <property type="component" value="Unassembled WGS sequence"/>
</dbReference>